<gene>
    <name evidence="3" type="ORF">CYY_004772</name>
</gene>
<evidence type="ECO:0000313" key="4">
    <source>
        <dbReference type="Proteomes" id="UP000695562"/>
    </source>
</evidence>
<accession>A0A8J4V045</accession>
<dbReference type="EMBL" id="AJWJ01000175">
    <property type="protein sequence ID" value="KAF2073918.1"/>
    <property type="molecule type" value="Genomic_DNA"/>
</dbReference>
<evidence type="ECO:0000256" key="2">
    <source>
        <dbReference type="SAM" id="SignalP"/>
    </source>
</evidence>
<organism evidence="3 4">
    <name type="scientific">Polysphondylium violaceum</name>
    <dbReference type="NCBI Taxonomy" id="133409"/>
    <lineage>
        <taxon>Eukaryota</taxon>
        <taxon>Amoebozoa</taxon>
        <taxon>Evosea</taxon>
        <taxon>Eumycetozoa</taxon>
        <taxon>Dictyostelia</taxon>
        <taxon>Dictyosteliales</taxon>
        <taxon>Dictyosteliaceae</taxon>
        <taxon>Polysphondylium</taxon>
    </lineage>
</organism>
<dbReference type="PANTHER" id="PTHR23524">
    <property type="entry name" value="TRANSPORTER, PUTATIVE (AFU_ORTHOLOGUE AFUA_8G04850)-RELATED"/>
    <property type="match status" value="1"/>
</dbReference>
<feature type="signal peptide" evidence="2">
    <location>
        <begin position="1"/>
        <end position="23"/>
    </location>
</feature>
<feature type="compositionally biased region" description="Pro residues" evidence="1">
    <location>
        <begin position="1211"/>
        <end position="1220"/>
    </location>
</feature>
<keyword evidence="4" id="KW-1185">Reference proteome</keyword>
<dbReference type="OrthoDB" id="23204at2759"/>
<feature type="compositionally biased region" description="Low complexity" evidence="1">
    <location>
        <begin position="1221"/>
        <end position="1237"/>
    </location>
</feature>
<feature type="region of interest" description="Disordered" evidence="1">
    <location>
        <begin position="1209"/>
        <end position="1237"/>
    </location>
</feature>
<protein>
    <submittedName>
        <fullName evidence="3">Uncharacterized protein</fullName>
    </submittedName>
</protein>
<proteinExistence type="predicted"/>
<keyword evidence="2" id="KW-0732">Signal</keyword>
<dbReference type="PANTHER" id="PTHR23524:SF1">
    <property type="entry name" value="MRH DOMAIN-CONTAINING PROTEIN-RELATED"/>
    <property type="match status" value="1"/>
</dbReference>
<name>A0A8J4V045_9MYCE</name>
<evidence type="ECO:0000256" key="1">
    <source>
        <dbReference type="SAM" id="MobiDB-lite"/>
    </source>
</evidence>
<feature type="chain" id="PRO_5035272873" evidence="2">
    <location>
        <begin position="24"/>
        <end position="1261"/>
    </location>
</feature>
<evidence type="ECO:0000313" key="3">
    <source>
        <dbReference type="EMBL" id="KAF2073918.1"/>
    </source>
</evidence>
<comment type="caution">
    <text evidence="3">The sequence shown here is derived from an EMBL/GenBank/DDBJ whole genome shotgun (WGS) entry which is preliminary data.</text>
</comment>
<dbReference type="AlphaFoldDB" id="A0A8J4V045"/>
<reference evidence="3" key="1">
    <citation type="submission" date="2020-01" db="EMBL/GenBank/DDBJ databases">
        <title>Development of genomics and gene disruption for Polysphondylium violaceum indicates a role for the polyketide synthase stlB in stalk morphogenesis.</title>
        <authorList>
            <person name="Narita B."/>
            <person name="Kawabe Y."/>
            <person name="Kin K."/>
            <person name="Saito T."/>
            <person name="Gibbs R."/>
            <person name="Kuspa A."/>
            <person name="Muzny D."/>
            <person name="Queller D."/>
            <person name="Richards S."/>
            <person name="Strassman J."/>
            <person name="Sucgang R."/>
            <person name="Worley K."/>
            <person name="Schaap P."/>
        </authorList>
    </citation>
    <scope>NUCLEOTIDE SEQUENCE</scope>
    <source>
        <strain evidence="3">QSvi11</strain>
    </source>
</reference>
<dbReference type="Proteomes" id="UP000695562">
    <property type="component" value="Unassembled WGS sequence"/>
</dbReference>
<sequence length="1261" mass="140052">MRISISKLFICFLASLIICIATGDNICPPYPEFGLSEDCNYDGISKSLAKFSLFVPFTPRTVTITPPLSPTSYYDESWKYSLAPGVNYTVVTSVPGRNDCDTVEYFYATKHRFDIQQPKCRSSVGTVSFVRDPLDTKFQSADCNVSPCHYLMETSSESLEFKTQTSECSFSISMYETGDDYPKLKVTDSLCYKNTGSIEILNKESYSKWSLFVYDEPVTETASGYWTNLMTGKYGNPINYYLSLESSKCGVQEIQIPIKTTWPSFNLEFSNNQTCPRNSSLKVHFDDPNIYSDGVKISIENYQVHNGESVYLPNPFQPSFSLLMYYNQTCSSGFYMPSPSLLGDIQYSIDMCAQTPEVTLHYDNPSYTDISITQYNNNGAITMTGPKSFYLQPNEFAKVESCFFSPIIIRAEEQKRPSYTITRPQKYCGDTMDVYVANYYDFEELTMGDAIQHDGNGHFKNIQSNMANINAKLPGCSNHLTEISLDTFYVNSNDFEQIVEIIELPTFNSKGNVSYTVLDKNSNQFSHTSYFSFQNNEEIYLITQLSTCDSIMSSYWIAPDLYQRKLSKDPIIQVVKNTQCVYSRDGIISINSPSNPVTSIVVNSVSISPNSNANPYVFNGLPSGEITLLLNTQVYNVYTTIFIPANNYWEFPAVVTPVTGDCSVSNGKITYDPSIFSDIPDLDEYVDLSSGYHEIQFTLQNDSCSGYANIYVPTNTQSSVKYSVVVNPTCEASEDGAVKVSIVDANNKEWNPTSITSNIASTSYPYFVDMDLGSTTLTVYNDSCSWQLNVELKKQGDPQFSITTLANVLADGDQISFVDISSPSISINSISYLEDFEISKIGGHYWYYPDYNAMGKVHKIWIVYNQWCLTTVDLETTLINLGDKISWPTTSIVPNDCSDPSVQHSKVNVVNPNNMMIYTSGYSQENIYLHSFNPIANFRAYALDRASGFTHDLSFAFSNALSSSTFKNVETSTCPGSFDGSIEIGFDPNVDKTMVMALANPYYSGYVPIPIGEESNLFTKLDNGTFLILKSHNTNPFCQLIDQFDIYPVEPTVSLSSVGLCDASNTAIGDTGVVTNTLSVTTTNVTYNLNGVVSTDPVFKGLSVGDYSSTVTIYNSVCRRVIESNTVSVAKIPSVSVSVDVSACMKAVVIPSVTNVQHQYTIKDSTDKVIHTSTSMGSFTFTATKVDQYTIFVSDNTCSFKSSFTISECPTQPPTQPPTETPTNAPTTGSSSTEMPSSSFKLLPSTLSLMISSIFFIYFLL</sequence>